<dbReference type="AlphaFoldDB" id="A0A5N3VYD5"/>
<proteinExistence type="predicted"/>
<dbReference type="GO" id="GO:0003960">
    <property type="term" value="F:quinone reductase (NADPH) activity"/>
    <property type="evidence" value="ECO:0007669"/>
    <property type="project" value="TreeGrafter"/>
</dbReference>
<evidence type="ECO:0000256" key="1">
    <source>
        <dbReference type="ARBA" id="ARBA00022857"/>
    </source>
</evidence>
<protein>
    <recommendedName>
        <fullName evidence="4">Alcohol dehydrogenase-like C-terminal domain-containing protein</fullName>
    </recommendedName>
</protein>
<dbReference type="Gene3D" id="3.40.50.720">
    <property type="entry name" value="NAD(P)-binding Rossmann-like Domain"/>
    <property type="match status" value="1"/>
</dbReference>
<accession>A0A5N3VYD5</accession>
<dbReference type="Gene3D" id="3.90.180.10">
    <property type="entry name" value="Medium-chain alcohol dehydrogenases, catalytic domain"/>
    <property type="match status" value="1"/>
</dbReference>
<dbReference type="GO" id="GO:0070402">
    <property type="term" value="F:NADPH binding"/>
    <property type="evidence" value="ECO:0007669"/>
    <property type="project" value="TreeGrafter"/>
</dbReference>
<keyword evidence="3" id="KW-1185">Reference proteome</keyword>
<dbReference type="GO" id="GO:0005829">
    <property type="term" value="C:cytosol"/>
    <property type="evidence" value="ECO:0007669"/>
    <property type="project" value="TreeGrafter"/>
</dbReference>
<comment type="caution">
    <text evidence="2">The sequence shown here is derived from an EMBL/GenBank/DDBJ whole genome shotgun (WGS) entry which is preliminary data.</text>
</comment>
<name>A0A5N3VYD5_MUNRE</name>
<dbReference type="PANTHER" id="PTHR44154:SF1">
    <property type="entry name" value="QUINONE OXIDOREDUCTASE"/>
    <property type="match status" value="1"/>
</dbReference>
<gene>
    <name evidence="2" type="ORF">FD755_024145</name>
</gene>
<evidence type="ECO:0000313" key="3">
    <source>
        <dbReference type="Proteomes" id="UP000326062"/>
    </source>
</evidence>
<dbReference type="PANTHER" id="PTHR44154">
    <property type="entry name" value="QUINONE OXIDOREDUCTASE"/>
    <property type="match status" value="1"/>
</dbReference>
<sequence>VFEFGGPEVLKLQLDVAVPILEDHQVTFTTRTISGGYTEFAVAAHHTVHALSVKAGGSVLDLGTATTEEGQKLAFQNGAHEVFNHKEANHIDKIKKSVGIVVGHRNKPTGSMTKESSIKAQFAAALQTRMEIGWLKPVIGPRYSLEKAAQAHEDIIHSCRAMKKRISLQMINPSIDFLCN</sequence>
<evidence type="ECO:0000313" key="2">
    <source>
        <dbReference type="EMBL" id="KAB0353136.1"/>
    </source>
</evidence>
<evidence type="ECO:0008006" key="4">
    <source>
        <dbReference type="Google" id="ProtNLM"/>
    </source>
</evidence>
<dbReference type="Proteomes" id="UP000326062">
    <property type="component" value="Unassembled WGS sequence"/>
</dbReference>
<dbReference type="GO" id="GO:0003730">
    <property type="term" value="F:mRNA 3'-UTR binding"/>
    <property type="evidence" value="ECO:0007669"/>
    <property type="project" value="TreeGrafter"/>
</dbReference>
<dbReference type="InterPro" id="IPR051603">
    <property type="entry name" value="Zinc-ADH_QOR/CCCR"/>
</dbReference>
<feature type="non-terminal residue" evidence="2">
    <location>
        <position position="1"/>
    </location>
</feature>
<reference evidence="2 3" key="1">
    <citation type="submission" date="2019-06" db="EMBL/GenBank/DDBJ databases">
        <title>Discovery of a novel chromosome fission-fusion reversal in muntjac.</title>
        <authorList>
            <person name="Mudd A.B."/>
            <person name="Bredeson J.V."/>
            <person name="Baum R."/>
            <person name="Hockemeyer D."/>
            <person name="Rokhsar D.S."/>
        </authorList>
    </citation>
    <scope>NUCLEOTIDE SEQUENCE [LARGE SCALE GENOMIC DNA]</scope>
    <source>
        <strain evidence="2">UCam_UCB_Mr</strain>
        <tissue evidence="2">Fibroblast cell line</tissue>
    </source>
</reference>
<dbReference type="EMBL" id="VCEB01001763">
    <property type="protein sequence ID" value="KAB0353136.1"/>
    <property type="molecule type" value="Genomic_DNA"/>
</dbReference>
<organism evidence="2 3">
    <name type="scientific">Muntiacus reevesi</name>
    <name type="common">Reeves' muntjac</name>
    <name type="synonym">Cervus reevesi</name>
    <dbReference type="NCBI Taxonomy" id="9886"/>
    <lineage>
        <taxon>Eukaryota</taxon>
        <taxon>Metazoa</taxon>
        <taxon>Chordata</taxon>
        <taxon>Craniata</taxon>
        <taxon>Vertebrata</taxon>
        <taxon>Euteleostomi</taxon>
        <taxon>Mammalia</taxon>
        <taxon>Eutheria</taxon>
        <taxon>Laurasiatheria</taxon>
        <taxon>Artiodactyla</taxon>
        <taxon>Ruminantia</taxon>
        <taxon>Pecora</taxon>
        <taxon>Cervidae</taxon>
        <taxon>Muntiacinae</taxon>
        <taxon>Muntiacus</taxon>
    </lineage>
</organism>
<keyword evidence="1" id="KW-0521">NADP</keyword>